<dbReference type="Proteomes" id="UP000179010">
    <property type="component" value="Unassembled WGS sequence"/>
</dbReference>
<dbReference type="InterPro" id="IPR029057">
    <property type="entry name" value="PRTase-like"/>
</dbReference>
<dbReference type="CDD" id="cd06223">
    <property type="entry name" value="PRTases_typeI"/>
    <property type="match status" value="1"/>
</dbReference>
<name>A0A1F4PMV0_UNCK3</name>
<dbReference type="Pfam" id="PF00156">
    <property type="entry name" value="Pribosyltran"/>
    <property type="match status" value="1"/>
</dbReference>
<dbReference type="EMBL" id="METE01000012">
    <property type="protein sequence ID" value="OGB85011.1"/>
    <property type="molecule type" value="Genomic_DNA"/>
</dbReference>
<feature type="domain" description="Phosphoribosyltransferase" evidence="1">
    <location>
        <begin position="11"/>
        <end position="167"/>
    </location>
</feature>
<proteinExistence type="predicted"/>
<gene>
    <name evidence="2" type="ORF">A2994_02525</name>
</gene>
<dbReference type="AlphaFoldDB" id="A0A1F4PMV0"/>
<comment type="caution">
    <text evidence="2">The sequence shown here is derived from an EMBL/GenBank/DDBJ whole genome shotgun (WGS) entry which is preliminary data.</text>
</comment>
<sequence length="211" mass="22990">MIFKDRQYAGSLLVKKLRGYQGTNAVVLGLARGGVVVAKTVAEALKLSFDVIVVKKVTSPYSSEFAIGALAPDGVRVIHWPSAHRVGVDEDYLNRQERILSEHIRQKLIAYRKGRKPLQVKEKTVIVIDDGVATGATLEAAIAWLKKKKAKKIVAAVPLAPPETVAKLKPEVDELVVLTTPENLNAVGQFYKEFPQVEDSQVIALVAGRGT</sequence>
<evidence type="ECO:0000259" key="1">
    <source>
        <dbReference type="Pfam" id="PF00156"/>
    </source>
</evidence>
<dbReference type="Gene3D" id="3.30.1310.20">
    <property type="entry name" value="PRTase-like"/>
    <property type="match status" value="1"/>
</dbReference>
<dbReference type="InterPro" id="IPR000836">
    <property type="entry name" value="PRTase_dom"/>
</dbReference>
<reference evidence="2 3" key="1">
    <citation type="journal article" date="2016" name="Nat. Commun.">
        <title>Thousands of microbial genomes shed light on interconnected biogeochemical processes in an aquifer system.</title>
        <authorList>
            <person name="Anantharaman K."/>
            <person name="Brown C.T."/>
            <person name="Hug L.A."/>
            <person name="Sharon I."/>
            <person name="Castelle C.J."/>
            <person name="Probst A.J."/>
            <person name="Thomas B.C."/>
            <person name="Singh A."/>
            <person name="Wilkins M.J."/>
            <person name="Karaoz U."/>
            <person name="Brodie E.L."/>
            <person name="Williams K.H."/>
            <person name="Hubbard S.S."/>
            <person name="Banfield J.F."/>
        </authorList>
    </citation>
    <scope>NUCLEOTIDE SEQUENCE [LARGE SCALE GENOMIC DNA]</scope>
</reference>
<evidence type="ECO:0000313" key="3">
    <source>
        <dbReference type="Proteomes" id="UP000179010"/>
    </source>
</evidence>
<protein>
    <recommendedName>
        <fullName evidence="1">Phosphoribosyltransferase domain-containing protein</fullName>
    </recommendedName>
</protein>
<evidence type="ECO:0000313" key="2">
    <source>
        <dbReference type="EMBL" id="OGB85011.1"/>
    </source>
</evidence>
<dbReference type="STRING" id="1798539.A2994_02525"/>
<organism evidence="2 3">
    <name type="scientific">candidate division Kazan bacterium RIFCSPLOWO2_01_FULL_48_13</name>
    <dbReference type="NCBI Taxonomy" id="1798539"/>
    <lineage>
        <taxon>Bacteria</taxon>
        <taxon>Bacteria division Kazan-3B-28</taxon>
    </lineage>
</organism>
<dbReference type="Gene3D" id="3.40.50.2020">
    <property type="match status" value="1"/>
</dbReference>
<accession>A0A1F4PMV0</accession>
<dbReference type="SUPFAM" id="SSF53271">
    <property type="entry name" value="PRTase-like"/>
    <property type="match status" value="1"/>
</dbReference>